<evidence type="ECO:0000256" key="6">
    <source>
        <dbReference type="RuleBase" id="RU364126"/>
    </source>
</evidence>
<reference evidence="9" key="1">
    <citation type="submission" date="2016-06" db="UniProtKB">
        <authorList>
            <consortium name="WormBaseParasite"/>
        </authorList>
    </citation>
    <scope>IDENTIFICATION</scope>
</reference>
<dbReference type="Proteomes" id="UP000050794">
    <property type="component" value="Unassembled WGS sequence"/>
</dbReference>
<keyword evidence="4 6" id="KW-0418">Kinase</keyword>
<dbReference type="InterPro" id="IPR009286">
    <property type="entry name" value="Ins_P5_2-kin"/>
</dbReference>
<keyword evidence="3 6" id="KW-0547">Nucleotide-binding</keyword>
<dbReference type="GO" id="GO:0005524">
    <property type="term" value="F:ATP binding"/>
    <property type="evidence" value="ECO:0007669"/>
    <property type="project" value="UniProtKB-KW"/>
</dbReference>
<reference evidence="7 8" key="2">
    <citation type="submission" date="2018-11" db="EMBL/GenBank/DDBJ databases">
        <authorList>
            <consortium name="Pathogen Informatics"/>
        </authorList>
    </citation>
    <scope>NUCLEOTIDE SEQUENCE [LARGE SCALE GENOMIC DNA]</scope>
</reference>
<dbReference type="PANTHER" id="PTHR14456">
    <property type="entry name" value="INOSITOL POLYPHOSPHATE KINASE 1"/>
    <property type="match status" value="1"/>
</dbReference>
<dbReference type="AlphaFoldDB" id="A0A183UD11"/>
<gene>
    <name evidence="7" type="ORF">TCNE_LOCUS6381</name>
</gene>
<comment type="function">
    <text evidence="6">Phosphorylates Ins(1,3,4,5,6)P5 at position 2 to form Ins(1,2,3,4,5,6)P6 (InsP6 or phytate).</text>
</comment>
<sequence>MSNCRTCCPFTHANVQATRRMRHLVLLAMTFRRGNVPARSHHSHWLSPAEMTDHVSRLVQIDKMLMDEFVETTSPLVELHEFRSYCFRGEGRANFVVSAKCEKSGLRIVWRLAKHRKSGTVTVKPKCHVVIAYLEKLIVPVLGRQYLIKPKVVQIDVDSLHHLAKIPSLPLNMKVETFGELLNEAKFPASASFFPRRNIADGVDRVCALEMIDATCMPKCNESSRCYGPTITFEIKPKQGFFQSHPDVRVPYCNNCILQLEKCYSDAFEQMYDFCPLDLFSGDLRRMRCALNALVAVPHHNLRVFVDGTVVHSDEIRRSNEELTQIFRHEYGVSFDQLLTALCCVLAGAPSDHGFTMHRSSVLAKLLRAQRIDTVGIVNAYRIYNRLSHNAQKELLNKCLLPRKGLSFLHKDTDRALIERYLLAATMKDCSLMVSLRLLDPSSCGLSAASSSEQFVQVLSPVLPFGTEPTATSSRECCFAFSINIVDLDPKSPKNLLNAYERFMNGVKIIENAPLDLRRPCLH</sequence>
<evidence type="ECO:0000313" key="9">
    <source>
        <dbReference type="WBParaSite" id="TCNE_0000638101-mRNA-1"/>
    </source>
</evidence>
<dbReference type="WBParaSite" id="TCNE_0000638101-mRNA-1">
    <property type="protein sequence ID" value="TCNE_0000638101-mRNA-1"/>
    <property type="gene ID" value="TCNE_0000638101"/>
</dbReference>
<evidence type="ECO:0000256" key="3">
    <source>
        <dbReference type="ARBA" id="ARBA00022741"/>
    </source>
</evidence>
<evidence type="ECO:0000256" key="2">
    <source>
        <dbReference type="ARBA" id="ARBA00022679"/>
    </source>
</evidence>
<keyword evidence="8" id="KW-1185">Reference proteome</keyword>
<dbReference type="Pfam" id="PF06090">
    <property type="entry name" value="Ins_P5_2-kin"/>
    <property type="match status" value="1"/>
</dbReference>
<protein>
    <recommendedName>
        <fullName evidence="1 6">Inositol-pentakisphosphate 2-kinase</fullName>
        <ecNumber evidence="1 6">2.7.1.158</ecNumber>
    </recommendedName>
</protein>
<evidence type="ECO:0000256" key="4">
    <source>
        <dbReference type="ARBA" id="ARBA00022777"/>
    </source>
</evidence>
<comment type="catalytic activity">
    <reaction evidence="6">
        <text>1D-myo-inositol 1,3,4,5,6-pentakisphosphate + ATP = 1D-myo-inositol hexakisphosphate + ADP + H(+)</text>
        <dbReference type="Rhea" id="RHEA:20313"/>
        <dbReference type="ChEBI" id="CHEBI:15378"/>
        <dbReference type="ChEBI" id="CHEBI:30616"/>
        <dbReference type="ChEBI" id="CHEBI:57733"/>
        <dbReference type="ChEBI" id="CHEBI:58130"/>
        <dbReference type="ChEBI" id="CHEBI:456216"/>
        <dbReference type="EC" id="2.7.1.158"/>
    </reaction>
</comment>
<dbReference type="GO" id="GO:0032958">
    <property type="term" value="P:inositol phosphate biosynthetic process"/>
    <property type="evidence" value="ECO:0007669"/>
    <property type="project" value="TreeGrafter"/>
</dbReference>
<organism evidence="8 9">
    <name type="scientific">Toxocara canis</name>
    <name type="common">Canine roundworm</name>
    <dbReference type="NCBI Taxonomy" id="6265"/>
    <lineage>
        <taxon>Eukaryota</taxon>
        <taxon>Metazoa</taxon>
        <taxon>Ecdysozoa</taxon>
        <taxon>Nematoda</taxon>
        <taxon>Chromadorea</taxon>
        <taxon>Rhabditida</taxon>
        <taxon>Spirurina</taxon>
        <taxon>Ascaridomorpha</taxon>
        <taxon>Ascaridoidea</taxon>
        <taxon>Toxocaridae</taxon>
        <taxon>Toxocara</taxon>
    </lineage>
</organism>
<name>A0A183UD11_TOXCA</name>
<dbReference type="GO" id="GO:0005634">
    <property type="term" value="C:nucleus"/>
    <property type="evidence" value="ECO:0007669"/>
    <property type="project" value="TreeGrafter"/>
</dbReference>
<keyword evidence="2 6" id="KW-0808">Transferase</keyword>
<evidence type="ECO:0000256" key="5">
    <source>
        <dbReference type="ARBA" id="ARBA00022840"/>
    </source>
</evidence>
<comment type="domain">
    <text evidence="6">The EXKPK motif is conserved in inositol-pentakisphosphate 2-kinases of both family 1 and 2.</text>
</comment>
<dbReference type="PANTHER" id="PTHR14456:SF2">
    <property type="entry name" value="INOSITOL-PENTAKISPHOSPHATE 2-KINASE"/>
    <property type="match status" value="1"/>
</dbReference>
<evidence type="ECO:0000256" key="1">
    <source>
        <dbReference type="ARBA" id="ARBA00012023"/>
    </source>
</evidence>
<dbReference type="GO" id="GO:0035299">
    <property type="term" value="F:inositol-1,3,4,5,6-pentakisphosphate 2-kinase activity"/>
    <property type="evidence" value="ECO:0007669"/>
    <property type="project" value="UniProtKB-EC"/>
</dbReference>
<proteinExistence type="predicted"/>
<evidence type="ECO:0000313" key="7">
    <source>
        <dbReference type="EMBL" id="VDM37696.1"/>
    </source>
</evidence>
<keyword evidence="5 6" id="KW-0067">ATP-binding</keyword>
<accession>A0A183UD11</accession>
<dbReference type="EMBL" id="UYWY01019483">
    <property type="protein sequence ID" value="VDM37696.1"/>
    <property type="molecule type" value="Genomic_DNA"/>
</dbReference>
<evidence type="ECO:0000313" key="8">
    <source>
        <dbReference type="Proteomes" id="UP000050794"/>
    </source>
</evidence>
<dbReference type="EC" id="2.7.1.158" evidence="1 6"/>